<evidence type="ECO:0000313" key="4">
    <source>
        <dbReference type="EMBL" id="CAH2032335.1"/>
    </source>
</evidence>
<organism evidence="4 5">
    <name type="scientific">Trichlorobacter ammonificans</name>
    <dbReference type="NCBI Taxonomy" id="2916410"/>
    <lineage>
        <taxon>Bacteria</taxon>
        <taxon>Pseudomonadati</taxon>
        <taxon>Thermodesulfobacteriota</taxon>
        <taxon>Desulfuromonadia</taxon>
        <taxon>Geobacterales</taxon>
        <taxon>Geobacteraceae</taxon>
        <taxon>Trichlorobacter</taxon>
    </lineage>
</organism>
<gene>
    <name evidence="4" type="ORF">GEAMG1_2499</name>
</gene>
<protein>
    <submittedName>
        <fullName evidence="4">Bac_transf domain-containing protein</fullName>
    </submittedName>
</protein>
<dbReference type="InterPro" id="IPR003362">
    <property type="entry name" value="Bact_transf"/>
</dbReference>
<keyword evidence="2" id="KW-0812">Transmembrane</keyword>
<keyword evidence="5" id="KW-1185">Reference proteome</keyword>
<proteinExistence type="inferred from homology"/>
<evidence type="ECO:0000313" key="5">
    <source>
        <dbReference type="Proteomes" id="UP001295463"/>
    </source>
</evidence>
<dbReference type="Pfam" id="PF02397">
    <property type="entry name" value="Bac_transf"/>
    <property type="match status" value="1"/>
</dbReference>
<keyword evidence="2" id="KW-1133">Transmembrane helix</keyword>
<feature type="transmembrane region" description="Helical" evidence="2">
    <location>
        <begin position="30"/>
        <end position="51"/>
    </location>
</feature>
<dbReference type="PANTHER" id="PTHR30576:SF20">
    <property type="entry name" value="QUINOVOSAMINEPHOSPHOTRANSFERAE-RELATED"/>
    <property type="match status" value="1"/>
</dbReference>
<dbReference type="PANTHER" id="PTHR30576">
    <property type="entry name" value="COLANIC BIOSYNTHESIS UDP-GLUCOSE LIPID CARRIER TRANSFERASE"/>
    <property type="match status" value="1"/>
</dbReference>
<name>A0ABN8HQR8_9BACT</name>
<dbReference type="Proteomes" id="UP001295463">
    <property type="component" value="Chromosome"/>
</dbReference>
<dbReference type="RefSeq" id="WP_305733093.1">
    <property type="nucleotide sequence ID" value="NZ_OW150024.1"/>
</dbReference>
<accession>A0ABN8HQR8</accession>
<comment type="similarity">
    <text evidence="1">Belongs to the bacterial sugar transferase family.</text>
</comment>
<evidence type="ECO:0000259" key="3">
    <source>
        <dbReference type="Pfam" id="PF02397"/>
    </source>
</evidence>
<dbReference type="EMBL" id="OW150024">
    <property type="protein sequence ID" value="CAH2032335.1"/>
    <property type="molecule type" value="Genomic_DNA"/>
</dbReference>
<reference evidence="4 5" key="1">
    <citation type="submission" date="2022-03" db="EMBL/GenBank/DDBJ databases">
        <authorList>
            <person name="Koch H."/>
        </authorList>
    </citation>
    <scope>NUCLEOTIDE SEQUENCE [LARGE SCALE GENOMIC DNA]</scope>
    <source>
        <strain evidence="4 5">G1</strain>
    </source>
</reference>
<sequence>MSAPRQGIASEAVFVEHPLGALLFKRVIDVVVSAAVLTTIWPVLLGAAIAIKLSSPGPILYRGVRSGLHGKEFRILKFRTMVINAEQLGGPTTGTNDPRVTPVGALLRKTKLDELPQFFNVLLGDMSLVGPRPEVLEYTRLYAGEERLILSMRPGITDYASIEFADLDDRVGTVDPDRYFREHILPRKNALRVRYVKEWSLRSDFMLLWSTFLRVVKRVFVR</sequence>
<keyword evidence="2" id="KW-0472">Membrane</keyword>
<evidence type="ECO:0000256" key="1">
    <source>
        <dbReference type="ARBA" id="ARBA00006464"/>
    </source>
</evidence>
<feature type="domain" description="Bacterial sugar transferase" evidence="3">
    <location>
        <begin position="25"/>
        <end position="216"/>
    </location>
</feature>
<evidence type="ECO:0000256" key="2">
    <source>
        <dbReference type="SAM" id="Phobius"/>
    </source>
</evidence>